<proteinExistence type="predicted"/>
<evidence type="ECO:0008006" key="4">
    <source>
        <dbReference type="Google" id="ProtNLM"/>
    </source>
</evidence>
<comment type="caution">
    <text evidence="2">The sequence shown here is derived from an EMBL/GenBank/DDBJ whole genome shotgun (WGS) entry which is preliminary data.</text>
</comment>
<evidence type="ECO:0000313" key="3">
    <source>
        <dbReference type="Proteomes" id="UP000298050"/>
    </source>
</evidence>
<dbReference type="AlphaFoldDB" id="A0A4Z0LZM4"/>
<feature type="transmembrane region" description="Helical" evidence="1">
    <location>
        <begin position="141"/>
        <end position="160"/>
    </location>
</feature>
<keyword evidence="3" id="KW-1185">Reference proteome</keyword>
<keyword evidence="1" id="KW-0812">Transmembrane</keyword>
<dbReference type="RefSeq" id="WP_135444881.1">
    <property type="nucleotide sequence ID" value="NZ_SRLE01000009.1"/>
</dbReference>
<reference evidence="2 3" key="1">
    <citation type="submission" date="2019-04" db="EMBL/GenBank/DDBJ databases">
        <title>Taxonomy of novel Haliea sp. from mangrove soil of West Coast of India.</title>
        <authorList>
            <person name="Verma A."/>
            <person name="Kumar P."/>
            <person name="Krishnamurthi S."/>
        </authorList>
    </citation>
    <scope>NUCLEOTIDE SEQUENCE [LARGE SCALE GENOMIC DNA]</scope>
    <source>
        <strain evidence="2 3">SAOS-164</strain>
    </source>
</reference>
<keyword evidence="1" id="KW-0472">Membrane</keyword>
<name>A0A4Z0LZM4_9GAMM</name>
<sequence length="416" mass="44553">MKQFKHAPLSQQIATAAAALCLAVSLALVALAAISSGHMLREQQAHFGRALARQVAAQVGLGLETGDLLSVRATAQRFVDTTAAEQVAIIDVEGKPLGEAGRPEGLDLYTASAPITVEANIAGEARVTVSTDAASAAQRRFVLSLLGLAVVLSLAVYGAGMQLGRVLGARLGGLSRRLTLEDAAPGQASGNELLNLQQRVDALPMDLLRTRDQRAASEEHYSHTAVLYLQLDSLADYVDTLDEQSLHRYIERLHRLVYTAAGFYGGEIQVARQFALAVYFTGESKGGSAAFRAASCAWLVRAAARELDDARSLSLRFFMAVGLSELGIGDSADIYPGLYMQSTLDELQQACASRPPQILLSPAVCADTDVDGRLQHHATEVLDYAMLEAVAGPYGDLLERQLQLILKRQREMAPGR</sequence>
<accession>A0A4Z0LZM4</accession>
<gene>
    <name evidence="2" type="ORF">E4634_13870</name>
</gene>
<dbReference type="EMBL" id="SRLE01000009">
    <property type="protein sequence ID" value="TGD72607.1"/>
    <property type="molecule type" value="Genomic_DNA"/>
</dbReference>
<dbReference type="OrthoDB" id="5721962at2"/>
<organism evidence="2 3">
    <name type="scientific">Mangrovimicrobium sediminis</name>
    <dbReference type="NCBI Taxonomy" id="2562682"/>
    <lineage>
        <taxon>Bacteria</taxon>
        <taxon>Pseudomonadati</taxon>
        <taxon>Pseudomonadota</taxon>
        <taxon>Gammaproteobacteria</taxon>
        <taxon>Cellvibrionales</taxon>
        <taxon>Halieaceae</taxon>
        <taxon>Mangrovimicrobium</taxon>
    </lineage>
</organism>
<evidence type="ECO:0000256" key="1">
    <source>
        <dbReference type="SAM" id="Phobius"/>
    </source>
</evidence>
<evidence type="ECO:0000313" key="2">
    <source>
        <dbReference type="EMBL" id="TGD72607.1"/>
    </source>
</evidence>
<protein>
    <recommendedName>
        <fullName evidence="4">GGDEF domain-containing protein</fullName>
    </recommendedName>
</protein>
<keyword evidence="1" id="KW-1133">Transmembrane helix</keyword>
<dbReference type="Proteomes" id="UP000298050">
    <property type="component" value="Unassembled WGS sequence"/>
</dbReference>